<dbReference type="InterPro" id="IPR021979">
    <property type="entry name" value="DUF3584"/>
</dbReference>
<dbReference type="InterPro" id="IPR027417">
    <property type="entry name" value="P-loop_NTPase"/>
</dbReference>
<evidence type="ECO:0000256" key="2">
    <source>
        <dbReference type="SAM" id="MobiDB-lite"/>
    </source>
</evidence>
<feature type="coiled-coil region" evidence="1">
    <location>
        <begin position="243"/>
        <end position="334"/>
    </location>
</feature>
<keyword evidence="3" id="KW-0547">Nucleotide-binding</keyword>
<keyword evidence="3" id="KW-0067">ATP-binding</keyword>
<gene>
    <name evidence="3" type="ORF">QEH59_14695</name>
</gene>
<feature type="coiled-coil region" evidence="1">
    <location>
        <begin position="617"/>
        <end position="644"/>
    </location>
</feature>
<proteinExistence type="predicted"/>
<comment type="caution">
    <text evidence="3">The sequence shown here is derived from an EMBL/GenBank/DDBJ whole genome shotgun (WGS) entry which is preliminary data.</text>
</comment>
<accession>A0ABU1ALK2</accession>
<dbReference type="GO" id="GO:0005524">
    <property type="term" value="F:ATP binding"/>
    <property type="evidence" value="ECO:0007669"/>
    <property type="project" value="UniProtKB-KW"/>
</dbReference>
<keyword evidence="4" id="KW-1185">Reference proteome</keyword>
<dbReference type="SUPFAM" id="SSF52540">
    <property type="entry name" value="P-loop containing nucleoside triphosphate hydrolases"/>
    <property type="match status" value="2"/>
</dbReference>
<dbReference type="EMBL" id="JARXIC010000029">
    <property type="protein sequence ID" value="MDQ8195680.1"/>
    <property type="molecule type" value="Genomic_DNA"/>
</dbReference>
<dbReference type="Gene3D" id="3.40.50.300">
    <property type="entry name" value="P-loop containing nucleotide triphosphate hydrolases"/>
    <property type="match status" value="1"/>
</dbReference>
<feature type="coiled-coil region" evidence="1">
    <location>
        <begin position="476"/>
        <end position="539"/>
    </location>
</feature>
<feature type="coiled-coil region" evidence="1">
    <location>
        <begin position="1075"/>
        <end position="1102"/>
    </location>
</feature>
<dbReference type="Pfam" id="PF12128">
    <property type="entry name" value="DUF3584"/>
    <property type="match status" value="1"/>
</dbReference>
<sequence length="1226" mass="141859">MNTLKRVILINSGGYSELEVPCDGHVQIVGMNGHGKTTLLRAILFFYVGNNENASFGIHTTQSDFASHYLGDSPSYLIYEVQRSGGAHPFHIAVSRPSSRVQFLFVDDAYDESIYIDPTRVVRSLETVRGELDSRLIAHDTQSSYEGFRHTIYGVRKSPYTVFRSNPRASQQVDLLPRIISGIFTVNRMDASRLKRALCCGLIESPQSLRIDLRQLRNNLSDFQRINRAVSTYLNNQRIAESILDLADQYEEFSEQLERLVRDFVARSKAVPDKETEHQGLKAEAEANLTALKDEYQKKEREVQEKLDDLKDQISKLEVNIERGEKREQEYREKRIEEKAAAIDTIPVLRQKLAEADAHYKALTGKYEDESKRRDELLSSLKQAKDEALFRLEKQKSQHQNERHRELESLRQKLNQIRRLIEEEEEEKLNALTPLRKKLNAKADNVAGSWKLFHAKKEPDSLRRKREEHGHLKSDLATWESRLESISSEAKVAQARHETASKTLEHEREKLDETLAREKKTLDEERQSIRADLDSMEKSIAGLIRRDKPQWLPTASRTLARSFIFRDAASLEAGIDAGAESLLLGLKLNEEELEKLEAVEVDPSTLECRLAENQSIRDDFAKRAEELRAEIDVKRDALEKQRRQQVEGWDAEKHDLEKRIRNGTNAKIDLSNTITNLENRCESDRKDEETRIRERENMLETQRRELDQNESGIRSESKLRREKAQDDEEKERNRFNEQVGKRLGEVAKQIEDQGRHYKVQSEVIETEFLKQLGEKGANPEVINEADTAKNLAAKALNEVEDYRLVVEQYQQHKREDIDPLPSWRNRRLELGESIETIEKERRIQFGNFSKEEKTCSELINKLTEDLNAISRDKNEIESFRKDPIAIEYLGLFADKSLEPAADYLPGSLRELVQTASGIHNQLHGINKNGDSLARKFLNKFEFRPGEENDLGFTPIPDGFMWNIFVVDQLRSFVRLNKIQRFRTLQTKQFDSIISQIVREVSRIEDALRQVKATARRVQEDLAQDKFIDVLDAIELRVQDEPSELWNQLKKIERFQNISFGTEIDLFQQQADDSLVKEAIRTFEALVKKLEKERRDALELEDSFEFAIRVIENGHDHGFRASLDHIGSTGTDYLVKMLIYLSLIDLIRGQALAGEDQAYLHCILDETGVLAPKYVKEAIRYAERKRIFLITAGHSATSKGFRYWFRVRKRGQYFGGEQIISKRPICE</sequence>
<feature type="region of interest" description="Disordered" evidence="2">
    <location>
        <begin position="680"/>
        <end position="736"/>
    </location>
</feature>
<keyword evidence="1" id="KW-0175">Coiled coil</keyword>
<protein>
    <submittedName>
        <fullName evidence="3">ATP-binding protein</fullName>
    </submittedName>
</protein>
<dbReference type="Proteomes" id="UP001243717">
    <property type="component" value="Unassembled WGS sequence"/>
</dbReference>
<evidence type="ECO:0000313" key="3">
    <source>
        <dbReference type="EMBL" id="MDQ8195680.1"/>
    </source>
</evidence>
<organism evidence="3 4">
    <name type="scientific">Thalassobacterium sedimentorum</name>
    <dbReference type="NCBI Taxonomy" id="3041258"/>
    <lineage>
        <taxon>Bacteria</taxon>
        <taxon>Pseudomonadati</taxon>
        <taxon>Verrucomicrobiota</taxon>
        <taxon>Opitutia</taxon>
        <taxon>Puniceicoccales</taxon>
        <taxon>Coraliomargaritaceae</taxon>
        <taxon>Thalassobacterium</taxon>
    </lineage>
</organism>
<evidence type="ECO:0000256" key="1">
    <source>
        <dbReference type="SAM" id="Coils"/>
    </source>
</evidence>
<evidence type="ECO:0000313" key="4">
    <source>
        <dbReference type="Proteomes" id="UP001243717"/>
    </source>
</evidence>
<feature type="coiled-coil region" evidence="1">
    <location>
        <begin position="367"/>
        <end position="430"/>
    </location>
</feature>
<dbReference type="RefSeq" id="WP_308986129.1">
    <property type="nucleotide sequence ID" value="NZ_JARXIC010000029.1"/>
</dbReference>
<reference evidence="3 4" key="1">
    <citation type="submission" date="2023-04" db="EMBL/GenBank/DDBJ databases">
        <title>A novel bacteria isolated from coastal sediment.</title>
        <authorList>
            <person name="Liu X.-J."/>
            <person name="Du Z.-J."/>
        </authorList>
    </citation>
    <scope>NUCLEOTIDE SEQUENCE [LARGE SCALE GENOMIC DNA]</scope>
    <source>
        <strain evidence="3 4">SDUM461004</strain>
    </source>
</reference>
<name>A0ABU1ALK2_9BACT</name>